<dbReference type="EMBL" id="BLAE01000064">
    <property type="protein sequence ID" value="GES14741.1"/>
    <property type="molecule type" value="Genomic_DNA"/>
</dbReference>
<feature type="transmembrane region" description="Helical" evidence="2">
    <location>
        <begin position="321"/>
        <end position="341"/>
    </location>
</feature>
<feature type="transmembrane region" description="Helical" evidence="2">
    <location>
        <begin position="284"/>
        <end position="301"/>
    </location>
</feature>
<feature type="transmembrane region" description="Helical" evidence="2">
    <location>
        <begin position="84"/>
        <end position="103"/>
    </location>
</feature>
<proteinExistence type="predicted"/>
<feature type="domain" description="Acyltransferase 3" evidence="3">
    <location>
        <begin position="6"/>
        <end position="372"/>
    </location>
</feature>
<feature type="region of interest" description="Disordered" evidence="1">
    <location>
        <begin position="385"/>
        <end position="416"/>
    </location>
</feature>
<feature type="transmembrane region" description="Helical" evidence="2">
    <location>
        <begin position="7"/>
        <end position="26"/>
    </location>
</feature>
<sequence>MTRRIDAISGLRALAALGILVFHVAAMTNFTMTGGVPGAVVARLDVAVSIFFALSGLLLFRPWAREILLAEPRPAVRKYLWRRALRILPAYWITVVVAMTMLAESTGYTARQWIQMLLLVQVYDPDPGWPNGGLGPTALGQMWSLAVEAAFYLVLPLLAWAARRFIRSGTTDSRAVRLLAALGGLGATSFVYAIFMHVPERVFWIQFLLPHYLVFFALGMAIATLLTWAEADSPGGLRARAARDTAASAAGTLLVTAAAAYWLLMTPVAGRFGDPFTGLRDEELRLLLHTLITLLVVLPVACQPAGRTGVNRVLGSGPMRFLGQVSFGIFLWQFVVMEAVFRVTGLPYFGGNFLTVLGLSLLGTVALAAATYYLVERPLLGRPAEPRAAAPPEPVTKKREISVKPPRRPRQRDVARQDAHQDALDGIRALAALAVLVYHVGGKTGLTEGWGAWAVSRGDVGVAIFFTLSGLLLYRPWARAALDAGNSPETTAYLWRRAFRILPAYWLVAVIAMIFFNSGYNASQWVWAKWLLLLQIYDVGSWWGGTEGRGLEQMWSLSVEVAFYLALPLIAAALAGFARSSVARRGAATGTRALALLAGVGALGVISVIWTVVAHQPGMPPEFNMLLPRYFLWFGAGMALAIGSAWAATDERARSFCAAVAGRPALSWALAAIAFAVGSTPLTGPMHLGALPATEGTTKAVLWAVVGLFLVAPSAFSTGRRGLTHLVFGNPVVRYLGRISYGIFLWQFVVIYGYYELTGNEASLGGGFATVLVVAAAGTLALAALTHHLIEQPFHQLGRAITADAAPVTRSVSR</sequence>
<evidence type="ECO:0000259" key="3">
    <source>
        <dbReference type="Pfam" id="PF01757"/>
    </source>
</evidence>
<dbReference type="PANTHER" id="PTHR23028">
    <property type="entry name" value="ACETYLTRANSFERASE"/>
    <property type="match status" value="1"/>
</dbReference>
<dbReference type="InterPro" id="IPR002656">
    <property type="entry name" value="Acyl_transf_3_dom"/>
</dbReference>
<feature type="transmembrane region" description="Helical" evidence="2">
    <location>
        <begin position="767"/>
        <end position="790"/>
    </location>
</feature>
<feature type="transmembrane region" description="Helical" evidence="2">
    <location>
        <begin position="735"/>
        <end position="755"/>
    </location>
</feature>
<feature type="transmembrane region" description="Helical" evidence="2">
    <location>
        <begin position="353"/>
        <end position="375"/>
    </location>
</feature>
<dbReference type="GO" id="GO:0009103">
    <property type="term" value="P:lipopolysaccharide biosynthetic process"/>
    <property type="evidence" value="ECO:0007669"/>
    <property type="project" value="TreeGrafter"/>
</dbReference>
<keyword evidence="2" id="KW-0812">Transmembrane</keyword>
<keyword evidence="2" id="KW-0472">Membrane</keyword>
<evidence type="ECO:0000313" key="4">
    <source>
        <dbReference type="EMBL" id="GES14741.1"/>
    </source>
</evidence>
<feature type="transmembrane region" description="Helical" evidence="2">
    <location>
        <begin position="175"/>
        <end position="195"/>
    </location>
</feature>
<feature type="transmembrane region" description="Helical" evidence="2">
    <location>
        <begin position="630"/>
        <end position="648"/>
    </location>
</feature>
<comment type="caution">
    <text evidence="4">The sequence shown here is derived from an EMBL/GenBank/DDBJ whole genome shotgun (WGS) entry which is preliminary data.</text>
</comment>
<protein>
    <recommendedName>
        <fullName evidence="3">Acyltransferase 3 domain-containing protein</fullName>
    </recommendedName>
</protein>
<keyword evidence="5" id="KW-1185">Reference proteome</keyword>
<feature type="domain" description="Acyltransferase 3" evidence="3">
    <location>
        <begin position="423"/>
        <end position="786"/>
    </location>
</feature>
<dbReference type="RefSeq" id="WP_170322924.1">
    <property type="nucleotide sequence ID" value="NZ_BAAAHL010000007.1"/>
</dbReference>
<accession>A0A5M3X518</accession>
<evidence type="ECO:0000256" key="1">
    <source>
        <dbReference type="SAM" id="MobiDB-lite"/>
    </source>
</evidence>
<reference evidence="4 5" key="1">
    <citation type="submission" date="2019-10" db="EMBL/GenBank/DDBJ databases">
        <title>Whole genome shotgun sequence of Acrocarpospora macrocephala NBRC 16266.</title>
        <authorList>
            <person name="Ichikawa N."/>
            <person name="Kimura A."/>
            <person name="Kitahashi Y."/>
            <person name="Komaki H."/>
            <person name="Oguchi A."/>
        </authorList>
    </citation>
    <scope>NUCLEOTIDE SEQUENCE [LARGE SCALE GENOMIC DNA]</scope>
    <source>
        <strain evidence="4 5">NBRC 16266</strain>
    </source>
</reference>
<dbReference type="Proteomes" id="UP000331127">
    <property type="component" value="Unassembled WGS sequence"/>
</dbReference>
<dbReference type="GO" id="GO:0016747">
    <property type="term" value="F:acyltransferase activity, transferring groups other than amino-acyl groups"/>
    <property type="evidence" value="ECO:0007669"/>
    <property type="project" value="InterPro"/>
</dbReference>
<dbReference type="GO" id="GO:0016020">
    <property type="term" value="C:membrane"/>
    <property type="evidence" value="ECO:0007669"/>
    <property type="project" value="TreeGrafter"/>
</dbReference>
<dbReference type="Pfam" id="PF01757">
    <property type="entry name" value="Acyl_transf_3"/>
    <property type="match status" value="2"/>
</dbReference>
<evidence type="ECO:0000256" key="2">
    <source>
        <dbReference type="SAM" id="Phobius"/>
    </source>
</evidence>
<keyword evidence="2" id="KW-1133">Transmembrane helix</keyword>
<feature type="transmembrane region" description="Helical" evidence="2">
    <location>
        <begin position="700"/>
        <end position="723"/>
    </location>
</feature>
<feature type="transmembrane region" description="Helical" evidence="2">
    <location>
        <begin position="207"/>
        <end position="229"/>
    </location>
</feature>
<gene>
    <name evidence="4" type="ORF">Amac_083380</name>
</gene>
<dbReference type="AlphaFoldDB" id="A0A5M3X518"/>
<dbReference type="InterPro" id="IPR050879">
    <property type="entry name" value="Acyltransferase_3"/>
</dbReference>
<feature type="transmembrane region" description="Helical" evidence="2">
    <location>
        <begin position="590"/>
        <end position="610"/>
    </location>
</feature>
<feature type="transmembrane region" description="Helical" evidence="2">
    <location>
        <begin position="241"/>
        <end position="264"/>
    </location>
</feature>
<feature type="transmembrane region" description="Helical" evidence="2">
    <location>
        <begin position="142"/>
        <end position="163"/>
    </location>
</feature>
<name>A0A5M3X518_9ACTN</name>
<evidence type="ECO:0000313" key="5">
    <source>
        <dbReference type="Proteomes" id="UP000331127"/>
    </source>
</evidence>
<feature type="transmembrane region" description="Helical" evidence="2">
    <location>
        <begin position="46"/>
        <end position="64"/>
    </location>
</feature>
<feature type="transmembrane region" description="Helical" evidence="2">
    <location>
        <begin position="561"/>
        <end position="578"/>
    </location>
</feature>
<feature type="transmembrane region" description="Helical" evidence="2">
    <location>
        <begin position="660"/>
        <end position="680"/>
    </location>
</feature>
<dbReference type="PANTHER" id="PTHR23028:SF53">
    <property type="entry name" value="ACYL_TRANSF_3 DOMAIN-CONTAINING PROTEIN"/>
    <property type="match status" value="1"/>
</dbReference>
<organism evidence="4 5">
    <name type="scientific">Acrocarpospora macrocephala</name>
    <dbReference type="NCBI Taxonomy" id="150177"/>
    <lineage>
        <taxon>Bacteria</taxon>
        <taxon>Bacillati</taxon>
        <taxon>Actinomycetota</taxon>
        <taxon>Actinomycetes</taxon>
        <taxon>Streptosporangiales</taxon>
        <taxon>Streptosporangiaceae</taxon>
        <taxon>Acrocarpospora</taxon>
    </lineage>
</organism>